<evidence type="ECO:0000313" key="2">
    <source>
        <dbReference type="Proteomes" id="UP000652761"/>
    </source>
</evidence>
<organism evidence="1 2">
    <name type="scientific">Colocasia esculenta</name>
    <name type="common">Wild taro</name>
    <name type="synonym">Arum esculentum</name>
    <dbReference type="NCBI Taxonomy" id="4460"/>
    <lineage>
        <taxon>Eukaryota</taxon>
        <taxon>Viridiplantae</taxon>
        <taxon>Streptophyta</taxon>
        <taxon>Embryophyta</taxon>
        <taxon>Tracheophyta</taxon>
        <taxon>Spermatophyta</taxon>
        <taxon>Magnoliopsida</taxon>
        <taxon>Liliopsida</taxon>
        <taxon>Araceae</taxon>
        <taxon>Aroideae</taxon>
        <taxon>Colocasieae</taxon>
        <taxon>Colocasia</taxon>
    </lineage>
</organism>
<proteinExistence type="predicted"/>
<dbReference type="AlphaFoldDB" id="A0A843XVH4"/>
<dbReference type="EMBL" id="NMUH01013920">
    <property type="protein sequence ID" value="MQM22777.1"/>
    <property type="molecule type" value="Genomic_DNA"/>
</dbReference>
<dbReference type="Proteomes" id="UP000652761">
    <property type="component" value="Unassembled WGS sequence"/>
</dbReference>
<comment type="caution">
    <text evidence="1">The sequence shown here is derived from an EMBL/GenBank/DDBJ whole genome shotgun (WGS) entry which is preliminary data.</text>
</comment>
<accession>A0A843XVH4</accession>
<protein>
    <submittedName>
        <fullName evidence="1">Uncharacterized protein</fullName>
    </submittedName>
</protein>
<sequence>MRDGTHLEKGQKLFSGLGPLSEVATARPVAILEGVATRGGPSRSKGDGSTCHDLAGLTLVAGSADRDWDWRGDLNAS</sequence>
<evidence type="ECO:0000313" key="1">
    <source>
        <dbReference type="EMBL" id="MQM22777.1"/>
    </source>
</evidence>
<gene>
    <name evidence="1" type="ORF">Taro_055835</name>
</gene>
<reference evidence="1" key="1">
    <citation type="submission" date="2017-07" db="EMBL/GenBank/DDBJ databases">
        <title>Taro Niue Genome Assembly and Annotation.</title>
        <authorList>
            <person name="Atibalentja N."/>
            <person name="Keating K."/>
            <person name="Fields C.J."/>
        </authorList>
    </citation>
    <scope>NUCLEOTIDE SEQUENCE</scope>
    <source>
        <strain evidence="1">Niue_2</strain>
        <tissue evidence="1">Leaf</tissue>
    </source>
</reference>
<name>A0A843XVH4_COLES</name>
<keyword evidence="2" id="KW-1185">Reference proteome</keyword>